<dbReference type="PANTHER" id="PTHR47786:SF2">
    <property type="entry name" value="GLYCOSYL HYDROLASE FAMILY 13 CATALYTIC DOMAIN-CONTAINING PROTEIN"/>
    <property type="match status" value="1"/>
</dbReference>
<gene>
    <name evidence="2" type="ORF">CLV84_2377</name>
</gene>
<dbReference type="PANTHER" id="PTHR47786">
    <property type="entry name" value="ALPHA-1,4-GLUCAN:MALTOSE-1-PHOSPHATE MALTOSYLTRANSFERASE"/>
    <property type="match status" value="1"/>
</dbReference>
<proteinExistence type="predicted"/>
<evidence type="ECO:0000313" key="2">
    <source>
        <dbReference type="EMBL" id="PPK85478.1"/>
    </source>
</evidence>
<protein>
    <submittedName>
        <fullName evidence="2">Maltogenic amylase</fullName>
    </submittedName>
</protein>
<dbReference type="InterPro" id="IPR006047">
    <property type="entry name" value="GH13_cat_dom"/>
</dbReference>
<dbReference type="EMBL" id="PTJC01000006">
    <property type="protein sequence ID" value="PPK85478.1"/>
    <property type="molecule type" value="Genomic_DNA"/>
</dbReference>
<comment type="caution">
    <text evidence="2">The sequence shown here is derived from an EMBL/GenBank/DDBJ whole genome shotgun (WGS) entry which is preliminary data.</text>
</comment>
<keyword evidence="3" id="KW-1185">Reference proteome</keyword>
<dbReference type="Pfam" id="PF00128">
    <property type="entry name" value="Alpha-amylase"/>
    <property type="match status" value="1"/>
</dbReference>
<dbReference type="Proteomes" id="UP000237662">
    <property type="component" value="Unassembled WGS sequence"/>
</dbReference>
<name>A0A2S6I2S6_9BACT</name>
<dbReference type="SUPFAM" id="SSF51011">
    <property type="entry name" value="Glycosyl hydrolase domain"/>
    <property type="match status" value="1"/>
</dbReference>
<reference evidence="2 3" key="1">
    <citation type="submission" date="2018-02" db="EMBL/GenBank/DDBJ databases">
        <title>Genomic Encyclopedia of Archaeal and Bacterial Type Strains, Phase II (KMG-II): from individual species to whole genera.</title>
        <authorList>
            <person name="Goeker M."/>
        </authorList>
    </citation>
    <scope>NUCLEOTIDE SEQUENCE [LARGE SCALE GENOMIC DNA]</scope>
    <source>
        <strain evidence="2 3">DSM 29526</strain>
    </source>
</reference>
<evidence type="ECO:0000313" key="3">
    <source>
        <dbReference type="Proteomes" id="UP000237662"/>
    </source>
</evidence>
<sequence length="434" mass="50520">MYDTVTSTQEPMQHPDWSKNAVLYQINTRQFTPEGTFAAAAEELPRLKELGVDILWLMPIHPIGEKNRKGELGSPYSIKDYYGVNPEFGTIDDLKTFVRRAHDQGMYVILDWVANHTAWDNVLVEEHADWYARDYKGDFRPTPWWDWSDIIDLNYREEGTRNYMLEVMEWWVRECDIDGYRCDVAGYVPTVFWEAVRERLDAIKPVFMLAEWEARDLHNAAFDATYAWSWHETLHRIAHGKDGVGALFVFYSWNERAWPADAMRLTFTDNHDKNAWEGTMYEMLGDALEASIALSFIGEGIPLIHNGQEAGLDKRLAFFRRDPIEWKEHPFAGLFRKLIKLRKAHTALANAPYGATMIRVPNNYESEVLSFVRQDDASKIFAIFNFCAETRVLRFSERLYPGKYADGLTGNEQEISEGEEVSLQPWEWRVFVGR</sequence>
<dbReference type="AlphaFoldDB" id="A0A2S6I2S6"/>
<evidence type="ECO:0000259" key="1">
    <source>
        <dbReference type="SMART" id="SM00642"/>
    </source>
</evidence>
<dbReference type="SUPFAM" id="SSF51445">
    <property type="entry name" value="(Trans)glycosidases"/>
    <property type="match status" value="1"/>
</dbReference>
<accession>A0A2S6I2S6</accession>
<dbReference type="OrthoDB" id="9805159at2"/>
<dbReference type="SMART" id="SM00642">
    <property type="entry name" value="Aamy"/>
    <property type="match status" value="1"/>
</dbReference>
<organism evidence="2 3">
    <name type="scientific">Neolewinella xylanilytica</name>
    <dbReference type="NCBI Taxonomy" id="1514080"/>
    <lineage>
        <taxon>Bacteria</taxon>
        <taxon>Pseudomonadati</taxon>
        <taxon>Bacteroidota</taxon>
        <taxon>Saprospiria</taxon>
        <taxon>Saprospirales</taxon>
        <taxon>Lewinellaceae</taxon>
        <taxon>Neolewinella</taxon>
    </lineage>
</organism>
<feature type="domain" description="Glycosyl hydrolase family 13 catalytic" evidence="1">
    <location>
        <begin position="25"/>
        <end position="342"/>
    </location>
</feature>
<dbReference type="Gene3D" id="3.20.20.80">
    <property type="entry name" value="Glycosidases"/>
    <property type="match status" value="1"/>
</dbReference>
<dbReference type="InterPro" id="IPR017853">
    <property type="entry name" value="GH"/>
</dbReference>
<dbReference type="CDD" id="cd11313">
    <property type="entry name" value="AmyAc_arch_bac_AmyA"/>
    <property type="match status" value="1"/>
</dbReference>
<dbReference type="GO" id="GO:0005975">
    <property type="term" value="P:carbohydrate metabolic process"/>
    <property type="evidence" value="ECO:0007669"/>
    <property type="project" value="InterPro"/>
</dbReference>